<name>A0A2A6D042_PRIPA</name>
<feature type="signal peptide" evidence="3">
    <location>
        <begin position="1"/>
        <end position="19"/>
    </location>
</feature>
<gene>
    <name evidence="4" type="primary">WBGene00118224</name>
</gene>
<keyword evidence="2" id="KW-1133">Transmembrane helix</keyword>
<reference evidence="5" key="1">
    <citation type="journal article" date="2008" name="Nat. Genet.">
        <title>The Pristionchus pacificus genome provides a unique perspective on nematode lifestyle and parasitism.</title>
        <authorList>
            <person name="Dieterich C."/>
            <person name="Clifton S.W."/>
            <person name="Schuster L.N."/>
            <person name="Chinwalla A."/>
            <person name="Delehaunty K."/>
            <person name="Dinkelacker I."/>
            <person name="Fulton L."/>
            <person name="Fulton R."/>
            <person name="Godfrey J."/>
            <person name="Minx P."/>
            <person name="Mitreva M."/>
            <person name="Roeseler W."/>
            <person name="Tian H."/>
            <person name="Witte H."/>
            <person name="Yang S.P."/>
            <person name="Wilson R.K."/>
            <person name="Sommer R.J."/>
        </authorList>
    </citation>
    <scope>NUCLEOTIDE SEQUENCE [LARGE SCALE GENOMIC DNA]</scope>
    <source>
        <strain evidence="5">PS312</strain>
    </source>
</reference>
<keyword evidence="3" id="KW-0732">Signal</keyword>
<proteinExistence type="predicted"/>
<organism evidence="4 5">
    <name type="scientific">Pristionchus pacificus</name>
    <name type="common">Parasitic nematode worm</name>
    <dbReference type="NCBI Taxonomy" id="54126"/>
    <lineage>
        <taxon>Eukaryota</taxon>
        <taxon>Metazoa</taxon>
        <taxon>Ecdysozoa</taxon>
        <taxon>Nematoda</taxon>
        <taxon>Chromadorea</taxon>
        <taxon>Rhabditida</taxon>
        <taxon>Rhabditina</taxon>
        <taxon>Diplogasteromorpha</taxon>
        <taxon>Diplogasteroidea</taxon>
        <taxon>Neodiplogasteridae</taxon>
        <taxon>Pristionchus</taxon>
    </lineage>
</organism>
<evidence type="ECO:0000256" key="1">
    <source>
        <dbReference type="SAM" id="MobiDB-lite"/>
    </source>
</evidence>
<feature type="compositionally biased region" description="Basic and acidic residues" evidence="1">
    <location>
        <begin position="262"/>
        <end position="271"/>
    </location>
</feature>
<feature type="transmembrane region" description="Helical" evidence="2">
    <location>
        <begin position="226"/>
        <end position="245"/>
    </location>
</feature>
<feature type="compositionally biased region" description="Basic and acidic residues" evidence="1">
    <location>
        <begin position="296"/>
        <end position="334"/>
    </location>
</feature>
<dbReference type="EnsemblMetazoa" id="PPA28670.1">
    <property type="protein sequence ID" value="PPA28670.1"/>
    <property type="gene ID" value="WBGene00118224"/>
</dbReference>
<evidence type="ECO:0000313" key="5">
    <source>
        <dbReference type="Proteomes" id="UP000005239"/>
    </source>
</evidence>
<dbReference type="Proteomes" id="UP000005239">
    <property type="component" value="Unassembled WGS sequence"/>
</dbReference>
<accession>A0A2A6D042</accession>
<keyword evidence="5" id="KW-1185">Reference proteome</keyword>
<sequence length="350" mass="40014">MLNGQLLFLFLLSFHFCRSSIQDKRDEAKFIKLINYEKCIGREMSCVIESNCIGDKDFTGTEVPTTLTLIDKQRPQPLSKHHFCAGFTVRKITRLSYEIEMQGRGDLLITYEDHIKLNCYFPKPYSKDRTTGIDTNFFDSPLGREETCQLNPDMPNPYGTHATFNYCRFTVQTFGEDLLYDIFSNGPIFTSKADFPEGLPTPNRDLRPWASKRRKTRTIAFWENELFIISLNMTIAVIFLTYLMWSRVVTVLRRKFRKRQSGKGEENKTKPDAVNTGEGPTEHTAIDPIDGEENEEGKGITESTKVETKTTKVESKVESKAESKVESKESKAETKGSTTIESSLKKKKGK</sequence>
<dbReference type="AlphaFoldDB" id="A0A2A6D042"/>
<keyword evidence="2" id="KW-0472">Membrane</keyword>
<feature type="chain" id="PRO_5043994308" evidence="3">
    <location>
        <begin position="20"/>
        <end position="350"/>
    </location>
</feature>
<keyword evidence="2" id="KW-0812">Transmembrane</keyword>
<feature type="region of interest" description="Disordered" evidence="1">
    <location>
        <begin position="257"/>
        <end position="350"/>
    </location>
</feature>
<evidence type="ECO:0000313" key="4">
    <source>
        <dbReference type="EnsemblMetazoa" id="PPA28670.1"/>
    </source>
</evidence>
<evidence type="ECO:0000256" key="3">
    <source>
        <dbReference type="SAM" id="SignalP"/>
    </source>
</evidence>
<reference evidence="4" key="2">
    <citation type="submission" date="2022-06" db="UniProtKB">
        <authorList>
            <consortium name="EnsemblMetazoa"/>
        </authorList>
    </citation>
    <scope>IDENTIFICATION</scope>
    <source>
        <strain evidence="4">PS312</strain>
    </source>
</reference>
<evidence type="ECO:0000256" key="2">
    <source>
        <dbReference type="SAM" id="Phobius"/>
    </source>
</evidence>
<protein>
    <submittedName>
        <fullName evidence="4">Uncharacterized protein</fullName>
    </submittedName>
</protein>
<accession>A0A8R1YRQ2</accession>